<evidence type="ECO:0000256" key="1">
    <source>
        <dbReference type="SAM" id="MobiDB-lite"/>
    </source>
</evidence>
<feature type="region of interest" description="Disordered" evidence="1">
    <location>
        <begin position="1"/>
        <end position="46"/>
    </location>
</feature>
<sequence length="158" mass="16582">MDHETGAENDTGPETGAENGPDGDDDDPGTDFVIVEADPEDADARQDDALVAVPDADARYPGLMPVEWRTETGFEIVEESTTETGFHIVPDEQAAGVSDPDDGVAPEAAVELVPADADVELVLAPDADLVPVDEPPTDAITVGSDPFTPDLFRPNRGN</sequence>
<dbReference type="AlphaFoldDB" id="A0A285NSH0"/>
<name>A0A285NSH0_NATPI</name>
<feature type="region of interest" description="Disordered" evidence="1">
    <location>
        <begin position="129"/>
        <end position="158"/>
    </location>
</feature>
<dbReference type="EMBL" id="OBEJ01000002">
    <property type="protein sequence ID" value="SNZ12399.1"/>
    <property type="molecule type" value="Genomic_DNA"/>
</dbReference>
<reference evidence="2 3" key="1">
    <citation type="submission" date="2017-09" db="EMBL/GenBank/DDBJ databases">
        <authorList>
            <person name="Ehlers B."/>
            <person name="Leendertz F.H."/>
        </authorList>
    </citation>
    <scope>NUCLEOTIDE SEQUENCE [LARGE SCALE GENOMIC DNA]</scope>
    <source>
        <strain evidence="2 3">DSM 27208</strain>
    </source>
</reference>
<dbReference type="RefSeq" id="WP_179747436.1">
    <property type="nucleotide sequence ID" value="NZ_OBEJ01000002.1"/>
</dbReference>
<protein>
    <submittedName>
        <fullName evidence="2">Uncharacterized protein</fullName>
    </submittedName>
</protein>
<proteinExistence type="predicted"/>
<evidence type="ECO:0000313" key="3">
    <source>
        <dbReference type="Proteomes" id="UP000219453"/>
    </source>
</evidence>
<dbReference type="Proteomes" id="UP000219453">
    <property type="component" value="Unassembled WGS sequence"/>
</dbReference>
<keyword evidence="3" id="KW-1185">Reference proteome</keyword>
<accession>A0A285NSH0</accession>
<evidence type="ECO:0000313" key="2">
    <source>
        <dbReference type="EMBL" id="SNZ12399.1"/>
    </source>
</evidence>
<organism evidence="2 3">
    <name type="scientific">Natronoarchaeum philippinense</name>
    <dbReference type="NCBI Taxonomy" id="558529"/>
    <lineage>
        <taxon>Archaea</taxon>
        <taxon>Methanobacteriati</taxon>
        <taxon>Methanobacteriota</taxon>
        <taxon>Stenosarchaea group</taxon>
        <taxon>Halobacteria</taxon>
        <taxon>Halobacteriales</taxon>
        <taxon>Natronoarchaeaceae</taxon>
    </lineage>
</organism>
<gene>
    <name evidence="2" type="ORF">SAMN06269185_1695</name>
</gene>